<gene>
    <name evidence="1" type="ORF">DPMN_175874</name>
</gene>
<evidence type="ECO:0000313" key="1">
    <source>
        <dbReference type="EMBL" id="KAH3774492.1"/>
    </source>
</evidence>
<dbReference type="AlphaFoldDB" id="A0A9D4E5Z0"/>
<dbReference type="EMBL" id="JAIWYP010000009">
    <property type="protein sequence ID" value="KAH3774492.1"/>
    <property type="molecule type" value="Genomic_DNA"/>
</dbReference>
<name>A0A9D4E5Z0_DREPO</name>
<comment type="caution">
    <text evidence="1">The sequence shown here is derived from an EMBL/GenBank/DDBJ whole genome shotgun (WGS) entry which is preliminary data.</text>
</comment>
<sequence length="64" mass="7151">MTTSLQVVNYRAYGSSAVKNITLLSPWLSGTGRKDNLSEVEVERWFCLLGTFFACLVTCKTQES</sequence>
<dbReference type="Proteomes" id="UP000828390">
    <property type="component" value="Unassembled WGS sequence"/>
</dbReference>
<protein>
    <submittedName>
        <fullName evidence="1">Uncharacterized protein</fullName>
    </submittedName>
</protein>
<organism evidence="1 2">
    <name type="scientific">Dreissena polymorpha</name>
    <name type="common">Zebra mussel</name>
    <name type="synonym">Mytilus polymorpha</name>
    <dbReference type="NCBI Taxonomy" id="45954"/>
    <lineage>
        <taxon>Eukaryota</taxon>
        <taxon>Metazoa</taxon>
        <taxon>Spiralia</taxon>
        <taxon>Lophotrochozoa</taxon>
        <taxon>Mollusca</taxon>
        <taxon>Bivalvia</taxon>
        <taxon>Autobranchia</taxon>
        <taxon>Heteroconchia</taxon>
        <taxon>Euheterodonta</taxon>
        <taxon>Imparidentia</taxon>
        <taxon>Neoheterodontei</taxon>
        <taxon>Myida</taxon>
        <taxon>Dreissenoidea</taxon>
        <taxon>Dreissenidae</taxon>
        <taxon>Dreissena</taxon>
    </lineage>
</organism>
<reference evidence="1" key="1">
    <citation type="journal article" date="2019" name="bioRxiv">
        <title>The Genome of the Zebra Mussel, Dreissena polymorpha: A Resource for Invasive Species Research.</title>
        <authorList>
            <person name="McCartney M.A."/>
            <person name="Auch B."/>
            <person name="Kono T."/>
            <person name="Mallez S."/>
            <person name="Zhang Y."/>
            <person name="Obille A."/>
            <person name="Becker A."/>
            <person name="Abrahante J.E."/>
            <person name="Garbe J."/>
            <person name="Badalamenti J.P."/>
            <person name="Herman A."/>
            <person name="Mangelson H."/>
            <person name="Liachko I."/>
            <person name="Sullivan S."/>
            <person name="Sone E.D."/>
            <person name="Koren S."/>
            <person name="Silverstein K.A.T."/>
            <person name="Beckman K.B."/>
            <person name="Gohl D.M."/>
        </authorList>
    </citation>
    <scope>NUCLEOTIDE SEQUENCE</scope>
    <source>
        <strain evidence="1">Duluth1</strain>
        <tissue evidence="1">Whole animal</tissue>
    </source>
</reference>
<evidence type="ECO:0000313" key="2">
    <source>
        <dbReference type="Proteomes" id="UP000828390"/>
    </source>
</evidence>
<accession>A0A9D4E5Z0</accession>
<keyword evidence="2" id="KW-1185">Reference proteome</keyword>
<proteinExistence type="predicted"/>
<reference evidence="1" key="2">
    <citation type="submission" date="2020-11" db="EMBL/GenBank/DDBJ databases">
        <authorList>
            <person name="McCartney M.A."/>
            <person name="Auch B."/>
            <person name="Kono T."/>
            <person name="Mallez S."/>
            <person name="Becker A."/>
            <person name="Gohl D.M."/>
            <person name="Silverstein K.A.T."/>
            <person name="Koren S."/>
            <person name="Bechman K.B."/>
            <person name="Herman A."/>
            <person name="Abrahante J.E."/>
            <person name="Garbe J."/>
        </authorList>
    </citation>
    <scope>NUCLEOTIDE SEQUENCE</scope>
    <source>
        <strain evidence="1">Duluth1</strain>
        <tissue evidence="1">Whole animal</tissue>
    </source>
</reference>